<dbReference type="Proteomes" id="UP001298753">
    <property type="component" value="Unassembled WGS sequence"/>
</dbReference>
<dbReference type="GO" id="GO:0043365">
    <property type="term" value="F:[formate-C-acetyltransferase]-activating enzyme activity"/>
    <property type="evidence" value="ECO:0007669"/>
    <property type="project" value="InterPro"/>
</dbReference>
<keyword evidence="6" id="KW-0949">S-adenosyl-L-methionine</keyword>
<dbReference type="Gene3D" id="3.20.20.70">
    <property type="entry name" value="Aldolase class I"/>
    <property type="match status" value="1"/>
</dbReference>
<name>A0AAW4VZB9_9FIRM</name>
<organism evidence="13 14">
    <name type="scientific">Agathobaculum butyriciproducens</name>
    <dbReference type="NCBI Taxonomy" id="1628085"/>
    <lineage>
        <taxon>Bacteria</taxon>
        <taxon>Bacillati</taxon>
        <taxon>Bacillota</taxon>
        <taxon>Clostridia</taxon>
        <taxon>Eubacteriales</taxon>
        <taxon>Butyricicoccaceae</taxon>
        <taxon>Agathobaculum</taxon>
    </lineage>
</organism>
<evidence type="ECO:0000256" key="7">
    <source>
        <dbReference type="ARBA" id="ARBA00022723"/>
    </source>
</evidence>
<keyword evidence="9" id="KW-0408">Iron</keyword>
<evidence type="ECO:0000256" key="4">
    <source>
        <dbReference type="ARBA" id="ARBA00014281"/>
    </source>
</evidence>
<dbReference type="PANTHER" id="PTHR30352">
    <property type="entry name" value="PYRUVATE FORMATE-LYASE-ACTIVATING ENZYME"/>
    <property type="match status" value="1"/>
</dbReference>
<dbReference type="SFLD" id="SFLDS00029">
    <property type="entry name" value="Radical_SAM"/>
    <property type="match status" value="1"/>
</dbReference>
<evidence type="ECO:0000256" key="6">
    <source>
        <dbReference type="ARBA" id="ARBA00022691"/>
    </source>
</evidence>
<dbReference type="InterPro" id="IPR012837">
    <property type="entry name" value="NrdG"/>
</dbReference>
<dbReference type="SFLD" id="SFLDG01066">
    <property type="entry name" value="organic_radical-activating_enz"/>
    <property type="match status" value="1"/>
</dbReference>
<dbReference type="SUPFAM" id="SSF102114">
    <property type="entry name" value="Radical SAM enzymes"/>
    <property type="match status" value="1"/>
</dbReference>
<reference evidence="13 14" key="1">
    <citation type="submission" date="2021-10" db="EMBL/GenBank/DDBJ databases">
        <title>Anaerobic single-cell dispensing facilitates the cultivation of human gut bacteria.</title>
        <authorList>
            <person name="Afrizal A."/>
        </authorList>
    </citation>
    <scope>NUCLEOTIDE SEQUENCE [LARGE SCALE GENOMIC DNA]</scope>
    <source>
        <strain evidence="13 14">CLA-AA-H270</strain>
    </source>
</reference>
<evidence type="ECO:0000256" key="2">
    <source>
        <dbReference type="ARBA" id="ARBA00003852"/>
    </source>
</evidence>
<dbReference type="GO" id="GO:0051539">
    <property type="term" value="F:4 iron, 4 sulfur cluster binding"/>
    <property type="evidence" value="ECO:0007669"/>
    <property type="project" value="UniProtKB-KW"/>
</dbReference>
<proteinExistence type="inferred from homology"/>
<keyword evidence="7" id="KW-0479">Metal-binding</keyword>
<dbReference type="CDD" id="cd01335">
    <property type="entry name" value="Radical_SAM"/>
    <property type="match status" value="1"/>
</dbReference>
<keyword evidence="8 12" id="KW-0560">Oxidoreductase</keyword>
<evidence type="ECO:0000256" key="5">
    <source>
        <dbReference type="ARBA" id="ARBA00022485"/>
    </source>
</evidence>
<dbReference type="SFLD" id="SFLDG01063">
    <property type="entry name" value="activating_enzymes__group_1"/>
    <property type="match status" value="1"/>
</dbReference>
<dbReference type="SFLD" id="SFLDF00299">
    <property type="entry name" value="anaerobic_ribonucleoside-triph"/>
    <property type="match status" value="1"/>
</dbReference>
<evidence type="ECO:0000256" key="3">
    <source>
        <dbReference type="ARBA" id="ARBA00009777"/>
    </source>
</evidence>
<comment type="catalytic activity">
    <reaction evidence="11">
        <text>glycyl-[protein] + reduced [flavodoxin] + S-adenosyl-L-methionine = glycin-2-yl radical-[protein] + semiquinone [flavodoxin] + 5'-deoxyadenosine + L-methionine + H(+)</text>
        <dbReference type="Rhea" id="RHEA:61976"/>
        <dbReference type="Rhea" id="RHEA-COMP:10622"/>
        <dbReference type="Rhea" id="RHEA-COMP:14480"/>
        <dbReference type="Rhea" id="RHEA-COMP:15993"/>
        <dbReference type="Rhea" id="RHEA-COMP:15994"/>
        <dbReference type="ChEBI" id="CHEBI:15378"/>
        <dbReference type="ChEBI" id="CHEBI:17319"/>
        <dbReference type="ChEBI" id="CHEBI:29947"/>
        <dbReference type="ChEBI" id="CHEBI:32722"/>
        <dbReference type="ChEBI" id="CHEBI:57618"/>
        <dbReference type="ChEBI" id="CHEBI:57844"/>
        <dbReference type="ChEBI" id="CHEBI:59789"/>
        <dbReference type="ChEBI" id="CHEBI:140311"/>
    </reaction>
</comment>
<comment type="similarity">
    <text evidence="3 12">Belongs to the organic radical-activating enzymes family.</text>
</comment>
<evidence type="ECO:0000313" key="14">
    <source>
        <dbReference type="Proteomes" id="UP001298753"/>
    </source>
</evidence>
<dbReference type="PROSITE" id="PS01087">
    <property type="entry name" value="RADICAL_ACTIVATING"/>
    <property type="match status" value="1"/>
</dbReference>
<dbReference type="GO" id="GO:0004748">
    <property type="term" value="F:ribonucleoside-diphosphate reductase activity, thioredoxin disulfide as acceptor"/>
    <property type="evidence" value="ECO:0007669"/>
    <property type="project" value="TreeGrafter"/>
</dbReference>
<evidence type="ECO:0000256" key="10">
    <source>
        <dbReference type="ARBA" id="ARBA00023014"/>
    </source>
</evidence>
<evidence type="ECO:0000256" key="8">
    <source>
        <dbReference type="ARBA" id="ARBA00023002"/>
    </source>
</evidence>
<dbReference type="NCBIfam" id="TIGR02491">
    <property type="entry name" value="NrdG"/>
    <property type="match status" value="1"/>
</dbReference>
<accession>A0AAW4VZB9</accession>
<keyword evidence="14" id="KW-1185">Reference proteome</keyword>
<dbReference type="PANTHER" id="PTHR30352:SF2">
    <property type="entry name" value="ANAEROBIC RIBONUCLEOSIDE-TRIPHOSPHATE REDUCTASE-ACTIVATING PROTEIN"/>
    <property type="match status" value="1"/>
</dbReference>
<dbReference type="InterPro" id="IPR058240">
    <property type="entry name" value="rSAM_sf"/>
</dbReference>
<dbReference type="PIRSF" id="PIRSF000368">
    <property type="entry name" value="NrdG"/>
    <property type="match status" value="1"/>
</dbReference>
<dbReference type="AlphaFoldDB" id="A0AAW4VZB9"/>
<evidence type="ECO:0000256" key="1">
    <source>
        <dbReference type="ARBA" id="ARBA00001966"/>
    </source>
</evidence>
<dbReference type="Pfam" id="PF13353">
    <property type="entry name" value="Fer4_12"/>
    <property type="match status" value="1"/>
</dbReference>
<dbReference type="InterPro" id="IPR001989">
    <property type="entry name" value="Radical_activat_CS"/>
</dbReference>
<evidence type="ECO:0000313" key="13">
    <source>
        <dbReference type="EMBL" id="MCC2176830.1"/>
    </source>
</evidence>
<comment type="caution">
    <text evidence="13">The sequence shown here is derived from an EMBL/GenBank/DDBJ whole genome shotgun (WGS) entry which is preliminary data.</text>
</comment>
<dbReference type="InterPro" id="IPR007197">
    <property type="entry name" value="rSAM"/>
</dbReference>
<evidence type="ECO:0000256" key="12">
    <source>
        <dbReference type="PIRNR" id="PIRNR000368"/>
    </source>
</evidence>
<evidence type="ECO:0000256" key="11">
    <source>
        <dbReference type="ARBA" id="ARBA00047365"/>
    </source>
</evidence>
<protein>
    <recommendedName>
        <fullName evidence="4 12">Anaerobic ribonucleoside-triphosphate reductase-activating protein</fullName>
        <ecNumber evidence="12">1.97.1.-</ecNumber>
    </recommendedName>
</protein>
<gene>
    <name evidence="13" type="primary">nrdG</name>
    <name evidence="13" type="ORF">LKD22_06775</name>
</gene>
<keyword evidence="10" id="KW-0411">Iron-sulfur</keyword>
<dbReference type="EMBL" id="JAJEPX010000016">
    <property type="protein sequence ID" value="MCC2176830.1"/>
    <property type="molecule type" value="Genomic_DNA"/>
</dbReference>
<dbReference type="EC" id="1.97.1.-" evidence="12"/>
<dbReference type="RefSeq" id="WP_227600633.1">
    <property type="nucleotide sequence ID" value="NZ_JAJEPX010000016.1"/>
</dbReference>
<evidence type="ECO:0000256" key="9">
    <source>
        <dbReference type="ARBA" id="ARBA00023004"/>
    </source>
</evidence>
<comment type="function">
    <text evidence="2 12">Activation of anaerobic ribonucleoside-triphosphate reductase under anaerobic conditions by generation of an organic free radical, using S-adenosylmethionine and reduced flavodoxin as cosubstrates to produce 5'-deoxy-adenosine.</text>
</comment>
<sequence>MEGKIRIAGTVGESIVDGPGFRYTLFVQGCPHGCPGCHNPQTHDFEGGQDIELDTLLKDMCRNPFIKGVTFSGGEPFCKAEPLYHLAVELKRKGKHLMAYSGYTFERLLELSDPFVKKLLGQLDLLVDGPFIMAEKNIELRFRGSANQRVLDVPKSLEANEAVWAEQYR</sequence>
<keyword evidence="5" id="KW-0004">4Fe-4S</keyword>
<dbReference type="GeneID" id="98660259"/>
<comment type="cofactor">
    <cofactor evidence="1">
        <name>[4Fe-4S] cluster</name>
        <dbReference type="ChEBI" id="CHEBI:49883"/>
    </cofactor>
</comment>
<dbReference type="InterPro" id="IPR013785">
    <property type="entry name" value="Aldolase_TIM"/>
</dbReference>
<dbReference type="InterPro" id="IPR034457">
    <property type="entry name" value="Organic_radical-activating"/>
</dbReference>
<dbReference type="GO" id="GO:0046872">
    <property type="term" value="F:metal ion binding"/>
    <property type="evidence" value="ECO:0007669"/>
    <property type="project" value="UniProtKB-KW"/>
</dbReference>